<organism evidence="2 3">
    <name type="scientific">Sporothrix brasiliensis 5110</name>
    <dbReference type="NCBI Taxonomy" id="1398154"/>
    <lineage>
        <taxon>Eukaryota</taxon>
        <taxon>Fungi</taxon>
        <taxon>Dikarya</taxon>
        <taxon>Ascomycota</taxon>
        <taxon>Pezizomycotina</taxon>
        <taxon>Sordariomycetes</taxon>
        <taxon>Sordariomycetidae</taxon>
        <taxon>Ophiostomatales</taxon>
        <taxon>Ophiostomataceae</taxon>
        <taxon>Sporothrix</taxon>
    </lineage>
</organism>
<gene>
    <name evidence="2" type="ORF">SPBR_06221</name>
</gene>
<dbReference type="VEuPathDB" id="FungiDB:SPBR_06221"/>
<feature type="compositionally biased region" description="Basic and acidic residues" evidence="1">
    <location>
        <begin position="104"/>
        <end position="115"/>
    </location>
</feature>
<dbReference type="EMBL" id="AWTV01000004">
    <property type="protein sequence ID" value="KIH93815.1"/>
    <property type="molecule type" value="Genomic_DNA"/>
</dbReference>
<sequence length="115" mass="12772">MAPDKVVIITFTLLLFTNFGNILGAAVNSFATQNTLAYYLKYLVPGLDKAAVVDTNPSALHRRLLRAIHWTFFQYAVTGDLNIPGNTNSIRIQRPLDSSSPQPRPKEDESSRIVP</sequence>
<feature type="compositionally biased region" description="Polar residues" evidence="1">
    <location>
        <begin position="84"/>
        <end position="101"/>
    </location>
</feature>
<dbReference type="RefSeq" id="XP_040621825.1">
    <property type="nucleotide sequence ID" value="XM_040764483.1"/>
</dbReference>
<feature type="region of interest" description="Disordered" evidence="1">
    <location>
        <begin position="84"/>
        <end position="115"/>
    </location>
</feature>
<evidence type="ECO:0000313" key="2">
    <source>
        <dbReference type="EMBL" id="KIH93815.1"/>
    </source>
</evidence>
<keyword evidence="3" id="KW-1185">Reference proteome</keyword>
<dbReference type="Proteomes" id="UP000031575">
    <property type="component" value="Unassembled WGS sequence"/>
</dbReference>
<name>A0A0C2J467_9PEZI</name>
<comment type="caution">
    <text evidence="2">The sequence shown here is derived from an EMBL/GenBank/DDBJ whole genome shotgun (WGS) entry which is preliminary data.</text>
</comment>
<accession>A0A0C2J467</accession>
<reference evidence="2 3" key="1">
    <citation type="journal article" date="2014" name="BMC Genomics">
        <title>Comparative genomics of the major fungal agents of human and animal Sporotrichosis: Sporothrix schenckii and Sporothrix brasiliensis.</title>
        <authorList>
            <person name="Teixeira M.M."/>
            <person name="de Almeida L.G."/>
            <person name="Kubitschek-Barreira P."/>
            <person name="Alves F.L."/>
            <person name="Kioshima E.S."/>
            <person name="Abadio A.K."/>
            <person name="Fernandes L."/>
            <person name="Derengowski L.S."/>
            <person name="Ferreira K.S."/>
            <person name="Souza R.C."/>
            <person name="Ruiz J.C."/>
            <person name="de Andrade N.C."/>
            <person name="Paes H.C."/>
            <person name="Nicola A.M."/>
            <person name="Albuquerque P."/>
            <person name="Gerber A.L."/>
            <person name="Martins V.P."/>
            <person name="Peconick L.D."/>
            <person name="Neto A.V."/>
            <person name="Chaucanez C.B."/>
            <person name="Silva P.A."/>
            <person name="Cunha O.L."/>
            <person name="de Oliveira F.F."/>
            <person name="dos Santos T.C."/>
            <person name="Barros A.L."/>
            <person name="Soares M.A."/>
            <person name="de Oliveira L.M."/>
            <person name="Marini M.M."/>
            <person name="Villalobos-Duno H."/>
            <person name="Cunha M.M."/>
            <person name="de Hoog S."/>
            <person name="da Silveira J.F."/>
            <person name="Henrissat B."/>
            <person name="Nino-Vega G.A."/>
            <person name="Cisalpino P.S."/>
            <person name="Mora-Montes H.M."/>
            <person name="Almeida S.R."/>
            <person name="Stajich J.E."/>
            <person name="Lopes-Bezerra L.M."/>
            <person name="Vasconcelos A.T."/>
            <person name="Felipe M.S."/>
        </authorList>
    </citation>
    <scope>NUCLEOTIDE SEQUENCE [LARGE SCALE GENOMIC DNA]</scope>
    <source>
        <strain evidence="2 3">5110</strain>
    </source>
</reference>
<dbReference type="AlphaFoldDB" id="A0A0C2J467"/>
<dbReference type="GeneID" id="63679404"/>
<evidence type="ECO:0000313" key="3">
    <source>
        <dbReference type="Proteomes" id="UP000031575"/>
    </source>
</evidence>
<dbReference type="HOGENOM" id="CLU_2110549_0_0_1"/>
<proteinExistence type="predicted"/>
<protein>
    <submittedName>
        <fullName evidence="2">Uncharacterized protein</fullName>
    </submittedName>
</protein>
<evidence type="ECO:0000256" key="1">
    <source>
        <dbReference type="SAM" id="MobiDB-lite"/>
    </source>
</evidence>